<keyword evidence="1" id="KW-0812">Transmembrane</keyword>
<feature type="transmembrane region" description="Helical" evidence="1">
    <location>
        <begin position="647"/>
        <end position="666"/>
    </location>
</feature>
<feature type="transmembrane region" description="Helical" evidence="1">
    <location>
        <begin position="705"/>
        <end position="722"/>
    </location>
</feature>
<feature type="transmembrane region" description="Helical" evidence="1">
    <location>
        <begin position="120"/>
        <end position="139"/>
    </location>
</feature>
<feature type="transmembrane region" description="Helical" evidence="1">
    <location>
        <begin position="908"/>
        <end position="927"/>
    </location>
</feature>
<feature type="transmembrane region" description="Helical" evidence="1">
    <location>
        <begin position="672"/>
        <end position="693"/>
    </location>
</feature>
<organism evidence="2 3">
    <name type="scientific">Ornithinibacillus caprae</name>
    <dbReference type="NCBI Taxonomy" id="2678566"/>
    <lineage>
        <taxon>Bacteria</taxon>
        <taxon>Bacillati</taxon>
        <taxon>Bacillota</taxon>
        <taxon>Bacilli</taxon>
        <taxon>Bacillales</taxon>
        <taxon>Bacillaceae</taxon>
        <taxon>Ornithinibacillus</taxon>
    </lineage>
</organism>
<name>A0A6N8FHC5_9BACI</name>
<evidence type="ECO:0008006" key="4">
    <source>
        <dbReference type="Google" id="ProtNLM"/>
    </source>
</evidence>
<feature type="transmembrane region" description="Helical" evidence="1">
    <location>
        <begin position="397"/>
        <end position="416"/>
    </location>
</feature>
<feature type="transmembrane region" description="Helical" evidence="1">
    <location>
        <begin position="1067"/>
        <end position="1087"/>
    </location>
</feature>
<keyword evidence="1" id="KW-0472">Membrane</keyword>
<feature type="transmembrane region" description="Helical" evidence="1">
    <location>
        <begin position="344"/>
        <end position="360"/>
    </location>
</feature>
<feature type="transmembrane region" description="Helical" evidence="1">
    <location>
        <begin position="293"/>
        <end position="312"/>
    </location>
</feature>
<evidence type="ECO:0000313" key="2">
    <source>
        <dbReference type="EMBL" id="MUK88845.1"/>
    </source>
</evidence>
<feature type="transmembrane region" description="Helical" evidence="1">
    <location>
        <begin position="372"/>
        <end position="391"/>
    </location>
</feature>
<dbReference type="RefSeq" id="WP_155668822.1">
    <property type="nucleotide sequence ID" value="NZ_WOCA01000007.1"/>
</dbReference>
<feature type="transmembrane region" description="Helical" evidence="1">
    <location>
        <begin position="804"/>
        <end position="821"/>
    </location>
</feature>
<feature type="transmembrane region" description="Helical" evidence="1">
    <location>
        <begin position="452"/>
        <end position="471"/>
    </location>
</feature>
<feature type="transmembrane region" description="Helical" evidence="1">
    <location>
        <begin position="1016"/>
        <end position="1033"/>
    </location>
</feature>
<protein>
    <recommendedName>
        <fullName evidence="4">DUF2157 domain-containing protein</fullName>
    </recommendedName>
</protein>
<sequence>MDRLNPNDKQDIVKEELKKLVYENLISESIYQEVLNGHRQYYNDLAKKERIVPKEKEQVEKSVEQPIVKQPVQPKKEKKVLTPQQIRERNITWALNLGVILLLLGGLVLATSTWETLGNWTKTGMIALVSVLFFGLAWISKRVLNIEKTAYAFVVLGSLFLPIVLISAGYFQLFGTYFSFFGEGRYIYGALGSLAILPLYLYFSYKLGSRLFVWFSYMTISVFVSFVIGALYLPIDGFYLGLMVYNAVLMFGYGYLKKHKLLQAFTKEFIPFIQANLILSTLFMLFFSNHELLYSFNLMLTAVLYLAMIYVTNQKSYHFVFTVMLVYGVYQLIEFAGIHEVGNILYALLGFLFIVIPKWLQDRNDLKKSFQYTSAIVSFLAFIYISFEGILLRMNEASIVLVIAYIIISLNFLFLSNLVKQRLFMYLSPIFMVTALFEIALLGEVWFGYEKISLPLFGLNLLLYIGIGCLIRTSFFRVIKQSTRDISSVIMLICLLASIQSMDWWHVATMLLLLSFIGLWMEKFEDRPPFIALAPWIHAIGIALSIVSLYASFIYWDWMYVYIFPLEAEGYVLGSLVLLGVSFLWRYVKQTEKFKAGFFSAQIIYGYGMLLTIFTEEWMRVIILIGGVGMAYLLYRKTKWSSTPFVMSGLTLVSYFALLIAVHNYMEQLPDYFNWLQFALGTVLLLITSGFFNDKDTRLMKAYQWVGHLYMPFALLISLFLYEENAVWSFLVATIIYGVTTQFIKHEWLIRTFLYACFTSFWSVISLLIWLIEYDSYSHYGFLITSVVIAFFYYISKPEWNKRITYYLVPFSSIGIAVFTGAYPIDLTMLVVTILYAIGLLVILHKQMWTILNVIPLMLVFISTQNFGYERLGWEGQIILIAAFAVILIIVGFVMYPSIIEKSSSSKLQLKTIDWYSIVGLFVLFILYEYSWAGLWTRLLPGILISIYIVLQRNRIPLLSARWFIFAGGIYLLQPYYVLLDHYALPELFERELYVLPWVIYIVLLKKIITENNKALVNNIQWVVLVIVSLLLVQDGLASNTIYDALIVGGLSLASMVGGMVYQLKSFFFIGAGVLLLNVFLQTRPYWGNLPWWGYLLIAGSILISVASYNEWHKQKTSDGKETLLTKFNRKVVQKVRKWE</sequence>
<feature type="transmembrane region" description="Helical" evidence="1">
    <location>
        <begin position="728"/>
        <end position="745"/>
    </location>
</feature>
<feature type="transmembrane region" description="Helical" evidence="1">
    <location>
        <begin position="238"/>
        <end position="256"/>
    </location>
</feature>
<feature type="transmembrane region" description="Helical" evidence="1">
    <location>
        <begin position="992"/>
        <end position="1009"/>
    </location>
</feature>
<feature type="transmembrane region" description="Helical" evidence="1">
    <location>
        <begin position="874"/>
        <end position="896"/>
    </location>
</feature>
<feature type="transmembrane region" description="Helical" evidence="1">
    <location>
        <begin position="851"/>
        <end position="868"/>
    </location>
</feature>
<feature type="transmembrane region" description="Helical" evidence="1">
    <location>
        <begin position="186"/>
        <end position="205"/>
    </location>
</feature>
<feature type="transmembrane region" description="Helical" evidence="1">
    <location>
        <begin position="963"/>
        <end position="980"/>
    </location>
</feature>
<dbReference type="EMBL" id="WOCA01000007">
    <property type="protein sequence ID" value="MUK88845.1"/>
    <property type="molecule type" value="Genomic_DNA"/>
</dbReference>
<feature type="transmembrane region" description="Helical" evidence="1">
    <location>
        <begin position="505"/>
        <end position="521"/>
    </location>
</feature>
<dbReference type="AlphaFoldDB" id="A0A6N8FHC5"/>
<feature type="transmembrane region" description="Helical" evidence="1">
    <location>
        <begin position="268"/>
        <end position="287"/>
    </location>
</feature>
<feature type="transmembrane region" description="Helical" evidence="1">
    <location>
        <begin position="423"/>
        <end position="446"/>
    </location>
</feature>
<evidence type="ECO:0000313" key="3">
    <source>
        <dbReference type="Proteomes" id="UP000469125"/>
    </source>
</evidence>
<accession>A0A6N8FHC5</accession>
<feature type="transmembrane region" description="Helical" evidence="1">
    <location>
        <begin position="752"/>
        <end position="771"/>
    </location>
</feature>
<feature type="transmembrane region" description="Helical" evidence="1">
    <location>
        <begin position="827"/>
        <end position="844"/>
    </location>
</feature>
<proteinExistence type="predicted"/>
<keyword evidence="3" id="KW-1185">Reference proteome</keyword>
<feature type="transmembrane region" description="Helical" evidence="1">
    <location>
        <begin position="151"/>
        <end position="174"/>
    </location>
</feature>
<feature type="transmembrane region" description="Helical" evidence="1">
    <location>
        <begin position="618"/>
        <end position="635"/>
    </location>
</feature>
<feature type="transmembrane region" description="Helical" evidence="1">
    <location>
        <begin position="1093"/>
        <end position="1112"/>
    </location>
</feature>
<keyword evidence="1" id="KW-1133">Transmembrane helix</keyword>
<feature type="transmembrane region" description="Helical" evidence="1">
    <location>
        <begin position="533"/>
        <end position="556"/>
    </location>
</feature>
<feature type="transmembrane region" description="Helical" evidence="1">
    <location>
        <begin position="777"/>
        <end position="795"/>
    </location>
</feature>
<comment type="caution">
    <text evidence="2">The sequence shown here is derived from an EMBL/GenBank/DDBJ whole genome shotgun (WGS) entry which is preliminary data.</text>
</comment>
<feature type="transmembrane region" description="Helical" evidence="1">
    <location>
        <begin position="93"/>
        <end position="114"/>
    </location>
</feature>
<feature type="transmembrane region" description="Helical" evidence="1">
    <location>
        <begin position="594"/>
        <end position="612"/>
    </location>
</feature>
<dbReference type="Proteomes" id="UP000469125">
    <property type="component" value="Unassembled WGS sequence"/>
</dbReference>
<feature type="transmembrane region" description="Helical" evidence="1">
    <location>
        <begin position="212"/>
        <end position="232"/>
    </location>
</feature>
<feature type="transmembrane region" description="Helical" evidence="1">
    <location>
        <begin position="933"/>
        <end position="951"/>
    </location>
</feature>
<feature type="transmembrane region" description="Helical" evidence="1">
    <location>
        <begin position="483"/>
        <end position="499"/>
    </location>
</feature>
<feature type="transmembrane region" description="Helical" evidence="1">
    <location>
        <begin position="568"/>
        <end position="587"/>
    </location>
</feature>
<gene>
    <name evidence="2" type="ORF">GMD78_10620</name>
</gene>
<reference evidence="2 3" key="1">
    <citation type="submission" date="2019-11" db="EMBL/GenBank/DDBJ databases">
        <authorList>
            <person name="Li X."/>
        </authorList>
    </citation>
    <scope>NUCLEOTIDE SEQUENCE [LARGE SCALE GENOMIC DNA]</scope>
    <source>
        <strain evidence="2 3">L9</strain>
    </source>
</reference>
<feature type="transmembrane region" description="Helical" evidence="1">
    <location>
        <begin position="319"/>
        <end position="338"/>
    </location>
</feature>
<evidence type="ECO:0000256" key="1">
    <source>
        <dbReference type="SAM" id="Phobius"/>
    </source>
</evidence>